<keyword evidence="1" id="KW-0472">Membrane</keyword>
<dbReference type="AlphaFoldDB" id="A0AAV4UZT3"/>
<evidence type="ECO:0000256" key="1">
    <source>
        <dbReference type="SAM" id="Phobius"/>
    </source>
</evidence>
<sequence length="161" mass="18486">MVEICQRFSAALCLMFIKRSHLGGGRVFDFQYFSLLPLPIAGELDDFERICNLSIRFFTPNYVGKCDRWFQLCLMLIKNHLQLRMRIKNHLLFDFSIFLFAAVSGGFLTLKGCNLSCTCAKVPSSYGKCMWNEVVRSLLTCANVHSSYGKCMWNEVVRSLL</sequence>
<evidence type="ECO:0000313" key="3">
    <source>
        <dbReference type="Proteomes" id="UP001054945"/>
    </source>
</evidence>
<keyword evidence="1" id="KW-1133">Transmembrane helix</keyword>
<proteinExistence type="predicted"/>
<dbReference type="EMBL" id="BPLR01013679">
    <property type="protein sequence ID" value="GIY62880.1"/>
    <property type="molecule type" value="Genomic_DNA"/>
</dbReference>
<reference evidence="2 3" key="1">
    <citation type="submission" date="2021-06" db="EMBL/GenBank/DDBJ databases">
        <title>Caerostris extrusa draft genome.</title>
        <authorList>
            <person name="Kono N."/>
            <person name="Arakawa K."/>
        </authorList>
    </citation>
    <scope>NUCLEOTIDE SEQUENCE [LARGE SCALE GENOMIC DNA]</scope>
</reference>
<accession>A0AAV4UZT3</accession>
<dbReference type="Proteomes" id="UP001054945">
    <property type="component" value="Unassembled WGS sequence"/>
</dbReference>
<evidence type="ECO:0000313" key="2">
    <source>
        <dbReference type="EMBL" id="GIY62880.1"/>
    </source>
</evidence>
<comment type="caution">
    <text evidence="2">The sequence shown here is derived from an EMBL/GenBank/DDBJ whole genome shotgun (WGS) entry which is preliminary data.</text>
</comment>
<keyword evidence="3" id="KW-1185">Reference proteome</keyword>
<name>A0AAV4UZT3_CAEEX</name>
<protein>
    <submittedName>
        <fullName evidence="2">Uncharacterized protein</fullName>
    </submittedName>
</protein>
<organism evidence="2 3">
    <name type="scientific">Caerostris extrusa</name>
    <name type="common">Bark spider</name>
    <name type="synonym">Caerostris bankana</name>
    <dbReference type="NCBI Taxonomy" id="172846"/>
    <lineage>
        <taxon>Eukaryota</taxon>
        <taxon>Metazoa</taxon>
        <taxon>Ecdysozoa</taxon>
        <taxon>Arthropoda</taxon>
        <taxon>Chelicerata</taxon>
        <taxon>Arachnida</taxon>
        <taxon>Araneae</taxon>
        <taxon>Araneomorphae</taxon>
        <taxon>Entelegynae</taxon>
        <taxon>Araneoidea</taxon>
        <taxon>Araneidae</taxon>
        <taxon>Caerostris</taxon>
    </lineage>
</organism>
<gene>
    <name evidence="2" type="ORF">CEXT_336361</name>
</gene>
<keyword evidence="1" id="KW-0812">Transmembrane</keyword>
<feature type="transmembrane region" description="Helical" evidence="1">
    <location>
        <begin position="91"/>
        <end position="110"/>
    </location>
</feature>